<dbReference type="GO" id="GO:0006886">
    <property type="term" value="P:intracellular protein transport"/>
    <property type="evidence" value="ECO:0007669"/>
    <property type="project" value="TreeGrafter"/>
</dbReference>
<feature type="compositionally biased region" description="Low complexity" evidence="8">
    <location>
        <begin position="26"/>
        <end position="35"/>
    </location>
</feature>
<dbReference type="PROSITE" id="PS50192">
    <property type="entry name" value="T_SNARE"/>
    <property type="match status" value="1"/>
</dbReference>
<keyword evidence="5 9" id="KW-1133">Transmembrane helix</keyword>
<dbReference type="SUPFAM" id="SSF47661">
    <property type="entry name" value="t-snare proteins"/>
    <property type="match status" value="1"/>
</dbReference>
<dbReference type="GO" id="GO:0000139">
    <property type="term" value="C:Golgi membrane"/>
    <property type="evidence" value="ECO:0007669"/>
    <property type="project" value="TreeGrafter"/>
</dbReference>
<proteinExistence type="inferred from homology"/>
<evidence type="ECO:0000256" key="3">
    <source>
        <dbReference type="ARBA" id="ARBA00022448"/>
    </source>
</evidence>
<reference evidence="11 12" key="1">
    <citation type="submission" date="2019-03" db="EMBL/GenBank/DDBJ databases">
        <title>Rhodosporidium diobovatum UCD-FST 08-225 genome sequencing, assembly, and annotation.</title>
        <authorList>
            <person name="Fakankun I.U."/>
            <person name="Fristensky B."/>
            <person name="Levin D.B."/>
        </authorList>
    </citation>
    <scope>NUCLEOTIDE SEQUENCE [LARGE SCALE GENOMIC DNA]</scope>
    <source>
        <strain evidence="11 12">UCD-FST 08-225</strain>
    </source>
</reference>
<gene>
    <name evidence="11" type="ORF">DMC30DRAFT_368924</name>
</gene>
<dbReference type="GO" id="GO:0000149">
    <property type="term" value="F:SNARE binding"/>
    <property type="evidence" value="ECO:0007669"/>
    <property type="project" value="TreeGrafter"/>
</dbReference>
<comment type="similarity">
    <text evidence="2">Belongs to the syntaxin family.</text>
</comment>
<dbReference type="STRING" id="5288.A0A5C5FMC4"/>
<dbReference type="Pfam" id="PF11416">
    <property type="entry name" value="Syntaxin-5_N"/>
    <property type="match status" value="1"/>
</dbReference>
<keyword evidence="12" id="KW-1185">Reference proteome</keyword>
<dbReference type="Pfam" id="PF05739">
    <property type="entry name" value="SNARE"/>
    <property type="match status" value="1"/>
</dbReference>
<dbReference type="PANTHER" id="PTHR19957:SF3">
    <property type="entry name" value="SYNTAXIN-5"/>
    <property type="match status" value="1"/>
</dbReference>
<protein>
    <submittedName>
        <fullName evidence="11">t-SNARE</fullName>
    </submittedName>
</protein>
<name>A0A5C5FMC4_9BASI</name>
<dbReference type="Proteomes" id="UP000311382">
    <property type="component" value="Unassembled WGS sequence"/>
</dbReference>
<evidence type="ECO:0000256" key="2">
    <source>
        <dbReference type="ARBA" id="ARBA00009063"/>
    </source>
</evidence>
<dbReference type="SMART" id="SM00397">
    <property type="entry name" value="t_SNARE"/>
    <property type="match status" value="1"/>
</dbReference>
<keyword evidence="6" id="KW-0175">Coiled coil</keyword>
<dbReference type="InterPro" id="IPR021538">
    <property type="entry name" value="Syntaxin-5_N"/>
</dbReference>
<comment type="caution">
    <text evidence="11">The sequence shown here is derived from an EMBL/GenBank/DDBJ whole genome shotgun (WGS) entry which is preliminary data.</text>
</comment>
<dbReference type="InterPro" id="IPR010989">
    <property type="entry name" value="SNARE"/>
</dbReference>
<dbReference type="InterPro" id="IPR045242">
    <property type="entry name" value="Syntaxin"/>
</dbReference>
<evidence type="ECO:0000256" key="1">
    <source>
        <dbReference type="ARBA" id="ARBA00004211"/>
    </source>
</evidence>
<keyword evidence="3" id="KW-0813">Transport</keyword>
<evidence type="ECO:0000259" key="10">
    <source>
        <dbReference type="PROSITE" id="PS50192"/>
    </source>
</evidence>
<dbReference type="GO" id="GO:0005484">
    <property type="term" value="F:SNAP receptor activity"/>
    <property type="evidence" value="ECO:0007669"/>
    <property type="project" value="TreeGrafter"/>
</dbReference>
<dbReference type="GO" id="GO:0006888">
    <property type="term" value="P:endoplasmic reticulum to Golgi vesicle-mediated transport"/>
    <property type="evidence" value="ECO:0007669"/>
    <property type="project" value="TreeGrafter"/>
</dbReference>
<evidence type="ECO:0000256" key="5">
    <source>
        <dbReference type="ARBA" id="ARBA00022989"/>
    </source>
</evidence>
<sequence>MSRPFFDRTSEFRSAVESAAFRAASSSSAAGGAAAPLVPQSGGPGNKGGKNAQRSEFARMAAKIGKDIQATTGKLEKLAQLAKRKTLFDDRPVEISELTYIIKQDIAALNQQIAQLQAFTQSNLNAGGKQVSEHNKNVVTMLQTKLADTTIGFKDVLEIRTQNMKASRDRTEQFTYTGGSNGRSAPPSVLRSRAGPPQSASSSPSRYRPSGTTSSHPYTASYETDSPLYRPPSALGGGSSILDSQGKGKGKAPANSDFLALDLGAPTDNQLNSAEGGYMQQELAQQQGDDQYLSSRSTAIETIESTVAELGQIFSQLAHMVAVQGEQVTRIDADTEDIAANVSGAQTELLRYYASVSSNRWLMIKVFGVLILFFLLFVLVS</sequence>
<evidence type="ECO:0000256" key="7">
    <source>
        <dbReference type="ARBA" id="ARBA00023136"/>
    </source>
</evidence>
<dbReference type="GO" id="GO:0006906">
    <property type="term" value="P:vesicle fusion"/>
    <property type="evidence" value="ECO:0007669"/>
    <property type="project" value="TreeGrafter"/>
</dbReference>
<evidence type="ECO:0000313" key="11">
    <source>
        <dbReference type="EMBL" id="TNY17993.1"/>
    </source>
</evidence>
<organism evidence="11 12">
    <name type="scientific">Rhodotorula diobovata</name>
    <dbReference type="NCBI Taxonomy" id="5288"/>
    <lineage>
        <taxon>Eukaryota</taxon>
        <taxon>Fungi</taxon>
        <taxon>Dikarya</taxon>
        <taxon>Basidiomycota</taxon>
        <taxon>Pucciniomycotina</taxon>
        <taxon>Microbotryomycetes</taxon>
        <taxon>Sporidiobolales</taxon>
        <taxon>Sporidiobolaceae</taxon>
        <taxon>Rhodotorula</taxon>
    </lineage>
</organism>
<evidence type="ECO:0000313" key="12">
    <source>
        <dbReference type="Proteomes" id="UP000311382"/>
    </source>
</evidence>
<feature type="transmembrane region" description="Helical" evidence="9">
    <location>
        <begin position="361"/>
        <end position="380"/>
    </location>
</feature>
<dbReference type="GO" id="GO:0048278">
    <property type="term" value="P:vesicle docking"/>
    <property type="evidence" value="ECO:0007669"/>
    <property type="project" value="TreeGrafter"/>
</dbReference>
<feature type="domain" description="T-SNARE coiled-coil homology" evidence="10">
    <location>
        <begin position="290"/>
        <end position="352"/>
    </location>
</feature>
<dbReference type="InterPro" id="IPR000727">
    <property type="entry name" value="T_SNARE_dom"/>
</dbReference>
<keyword evidence="7 9" id="KW-0472">Membrane</keyword>
<comment type="subcellular location">
    <subcellularLocation>
        <location evidence="1">Membrane</location>
        <topology evidence="1">Single-pass type IV membrane protein</topology>
    </subcellularLocation>
</comment>
<feature type="region of interest" description="Disordered" evidence="8">
    <location>
        <begin position="26"/>
        <end position="52"/>
    </location>
</feature>
<dbReference type="AlphaFoldDB" id="A0A5C5FMC4"/>
<accession>A0A5C5FMC4</accession>
<dbReference type="CDD" id="cd15844">
    <property type="entry name" value="SNARE_syntaxin5"/>
    <property type="match status" value="1"/>
</dbReference>
<dbReference type="EMBL" id="SOZI01000163">
    <property type="protein sequence ID" value="TNY17993.1"/>
    <property type="molecule type" value="Genomic_DNA"/>
</dbReference>
<keyword evidence="4 9" id="KW-0812">Transmembrane</keyword>
<feature type="compositionally biased region" description="Low complexity" evidence="8">
    <location>
        <begin position="191"/>
        <end position="215"/>
    </location>
</feature>
<dbReference type="Gene3D" id="1.20.58.70">
    <property type="match status" value="1"/>
</dbReference>
<feature type="region of interest" description="Disordered" evidence="8">
    <location>
        <begin position="164"/>
        <end position="253"/>
    </location>
</feature>
<dbReference type="PANTHER" id="PTHR19957">
    <property type="entry name" value="SYNTAXIN"/>
    <property type="match status" value="1"/>
</dbReference>
<evidence type="ECO:0000256" key="4">
    <source>
        <dbReference type="ARBA" id="ARBA00022692"/>
    </source>
</evidence>
<dbReference type="GO" id="GO:0031201">
    <property type="term" value="C:SNARE complex"/>
    <property type="evidence" value="ECO:0007669"/>
    <property type="project" value="TreeGrafter"/>
</dbReference>
<evidence type="ECO:0000256" key="9">
    <source>
        <dbReference type="SAM" id="Phobius"/>
    </source>
</evidence>
<dbReference type="OrthoDB" id="421009at2759"/>
<evidence type="ECO:0000256" key="6">
    <source>
        <dbReference type="ARBA" id="ARBA00023054"/>
    </source>
</evidence>
<evidence type="ECO:0000256" key="8">
    <source>
        <dbReference type="SAM" id="MobiDB-lite"/>
    </source>
</evidence>